<dbReference type="EMBL" id="MDCO01000012">
    <property type="protein sequence ID" value="OEJ14042.1"/>
    <property type="molecule type" value="Genomic_DNA"/>
</dbReference>
<keyword evidence="1" id="KW-1133">Transmembrane helix</keyword>
<sequence>MFGGYFEYYFGYIWILIPGILLGFWAQMKVKSTYAKYSRVENKRGITGAQTARYILEGYGIDIPVERIGGTLTDHYDPSSRVLRLSSGVYDGTDVAALGVAAHEVGHAIQHNRGYAPLSIRNGFYPLCAIGDQFGPYLVLIGIMIGGAGSFSYYIMMAGILLFAFAVFFSLVTLPVEFDASNRAIKILDKGGFLDSEELDGAKKVLSAAALTYVAAAITAILTLLRLLMLAQRRRD</sequence>
<comment type="caution">
    <text evidence="2">The sequence shown here is derived from an EMBL/GenBank/DDBJ whole genome shotgun (WGS) entry which is preliminary data.</text>
</comment>
<accession>A0A1E5ND13</accession>
<protein>
    <submittedName>
        <fullName evidence="2">Peptidase</fullName>
    </submittedName>
</protein>
<evidence type="ECO:0000313" key="2">
    <source>
        <dbReference type="EMBL" id="OEJ14042.1"/>
    </source>
</evidence>
<reference evidence="2 3" key="1">
    <citation type="submission" date="2016-08" db="EMBL/GenBank/DDBJ databases">
        <title>Characterization and recognition of Brachyspira hampsonii sp. nov., a novel intestinal spirochete that is pathogenic to pigs.</title>
        <authorList>
            <person name="Mirajkar N."/>
            <person name="La T."/>
            <person name="Phillips N."/>
            <person name="Hampson D."/>
            <person name="Gebhart C."/>
        </authorList>
    </citation>
    <scope>NUCLEOTIDE SEQUENCE [LARGE SCALE GENOMIC DNA]</scope>
    <source>
        <strain evidence="2 3">P280/1</strain>
    </source>
</reference>
<evidence type="ECO:0000313" key="3">
    <source>
        <dbReference type="Proteomes" id="UP000095247"/>
    </source>
</evidence>
<organism evidence="2 3">
    <name type="scientific">Brachyspira hampsonii</name>
    <dbReference type="NCBI Taxonomy" id="1287055"/>
    <lineage>
        <taxon>Bacteria</taxon>
        <taxon>Pseudomonadati</taxon>
        <taxon>Spirochaetota</taxon>
        <taxon>Spirochaetia</taxon>
        <taxon>Brachyspirales</taxon>
        <taxon>Brachyspiraceae</taxon>
        <taxon>Brachyspira</taxon>
    </lineage>
</organism>
<dbReference type="PANTHER" id="PTHR36434">
    <property type="entry name" value="MEMBRANE PROTEASE YUGP-RELATED"/>
    <property type="match status" value="1"/>
</dbReference>
<evidence type="ECO:0000256" key="1">
    <source>
        <dbReference type="SAM" id="Phobius"/>
    </source>
</evidence>
<dbReference type="RefSeq" id="WP_069727335.1">
    <property type="nucleotide sequence ID" value="NZ_MDCO01000012.1"/>
</dbReference>
<feature type="transmembrane region" description="Helical" evidence="1">
    <location>
        <begin position="151"/>
        <end position="172"/>
    </location>
</feature>
<dbReference type="PANTHER" id="PTHR36434:SF1">
    <property type="entry name" value="MEMBRANE PROTEASE YUGP-RELATED"/>
    <property type="match status" value="1"/>
</dbReference>
<name>A0A1E5ND13_9SPIR</name>
<dbReference type="AlphaFoldDB" id="A0A1E5ND13"/>
<gene>
    <name evidence="2" type="ORF">BFL38_04725</name>
</gene>
<dbReference type="Pfam" id="PF04298">
    <property type="entry name" value="Zn_peptidase_2"/>
    <property type="match status" value="1"/>
</dbReference>
<keyword evidence="1" id="KW-0472">Membrane</keyword>
<keyword evidence="1" id="KW-0812">Transmembrane</keyword>
<dbReference type="InterPro" id="IPR007395">
    <property type="entry name" value="Zn_peptidase_2"/>
</dbReference>
<dbReference type="Proteomes" id="UP000095247">
    <property type="component" value="Unassembled WGS sequence"/>
</dbReference>
<proteinExistence type="predicted"/>
<feature type="transmembrane region" description="Helical" evidence="1">
    <location>
        <begin position="205"/>
        <end position="228"/>
    </location>
</feature>
<feature type="transmembrane region" description="Helical" evidence="1">
    <location>
        <begin position="6"/>
        <end position="26"/>
    </location>
</feature>